<dbReference type="Proteomes" id="UP001268036">
    <property type="component" value="Unassembled WGS sequence"/>
</dbReference>
<proteinExistence type="predicted"/>
<accession>A0AAJ2BIG4</accession>
<sequence length="193" mass="21014">MSTIREMLRAEGGALHQQVDATFGHYEIQTRPHYVAFLQAHAQALMGLEALLERSGIQRLLPDWAERRRTAVLGDDLQRLNAIQPAPVAIKRTLDEGECWGVAYVLEGSRLGSRLLDRHAGESADEAVREARGYLGHVPPKAAWPQFLERLDQAGSDPALHPGMLAGQRLAFEVFLAAGLQHSPIAAAAVAAS</sequence>
<dbReference type="EMBL" id="JAVJAF010000001">
    <property type="protein sequence ID" value="MDR6233020.1"/>
    <property type="molecule type" value="Genomic_DNA"/>
</dbReference>
<dbReference type="GO" id="GO:0016491">
    <property type="term" value="F:oxidoreductase activity"/>
    <property type="evidence" value="ECO:0007669"/>
    <property type="project" value="UniProtKB-KW"/>
</dbReference>
<evidence type="ECO:0000313" key="2">
    <source>
        <dbReference type="Proteomes" id="UP001268036"/>
    </source>
</evidence>
<evidence type="ECO:0000313" key="1">
    <source>
        <dbReference type="EMBL" id="MDR6233020.1"/>
    </source>
</evidence>
<organism evidence="1 2">
    <name type="scientific">Pseudomonas oryzihabitans</name>
    <dbReference type="NCBI Taxonomy" id="47885"/>
    <lineage>
        <taxon>Bacteria</taxon>
        <taxon>Pseudomonadati</taxon>
        <taxon>Pseudomonadota</taxon>
        <taxon>Gammaproteobacteria</taxon>
        <taxon>Pseudomonadales</taxon>
        <taxon>Pseudomonadaceae</taxon>
        <taxon>Pseudomonas</taxon>
    </lineage>
</organism>
<comment type="caution">
    <text evidence="1">The sequence shown here is derived from an EMBL/GenBank/DDBJ whole genome shotgun (WGS) entry which is preliminary data.</text>
</comment>
<dbReference type="Gene3D" id="1.20.910.10">
    <property type="entry name" value="Heme oxygenase-like"/>
    <property type="match status" value="1"/>
</dbReference>
<gene>
    <name evidence="1" type="ORF">QE440_000761</name>
</gene>
<name>A0AAJ2BIG4_9PSED</name>
<dbReference type="CDD" id="cd19166">
    <property type="entry name" value="HemeO-bac"/>
    <property type="match status" value="1"/>
</dbReference>
<keyword evidence="1" id="KW-0560">Oxidoreductase</keyword>
<reference evidence="1" key="1">
    <citation type="submission" date="2023-08" db="EMBL/GenBank/DDBJ databases">
        <title>Functional and genomic diversity of the sorghum phyllosphere microbiome.</title>
        <authorList>
            <person name="Shade A."/>
        </authorList>
    </citation>
    <scope>NUCLEOTIDE SEQUENCE</scope>
    <source>
        <strain evidence="1">SORGH_AS_0201</strain>
    </source>
</reference>
<dbReference type="AlphaFoldDB" id="A0AAJ2BIG4"/>
<dbReference type="SUPFAM" id="SSF48613">
    <property type="entry name" value="Heme oxygenase-like"/>
    <property type="match status" value="1"/>
</dbReference>
<dbReference type="RefSeq" id="WP_309755444.1">
    <property type="nucleotide sequence ID" value="NZ_JAVJAF010000001.1"/>
</dbReference>
<dbReference type="InterPro" id="IPR016084">
    <property type="entry name" value="Haem_Oase-like_multi-hlx"/>
</dbReference>
<protein>
    <submittedName>
        <fullName evidence="1">Heme oxygenase</fullName>
        <ecNumber evidence="1">1.14.99.58</ecNumber>
    </submittedName>
</protein>
<dbReference type="EC" id="1.14.99.58" evidence="1"/>